<proteinExistence type="predicted"/>
<dbReference type="Proteomes" id="UP000014160">
    <property type="component" value="Unassembled WGS sequence"/>
</dbReference>
<dbReference type="PATRIC" id="fig|1158614.3.peg.362"/>
<dbReference type="PANTHER" id="PTHR43781">
    <property type="entry name" value="SACCHAROPINE DEHYDROGENASE"/>
    <property type="match status" value="1"/>
</dbReference>
<dbReference type="InterPro" id="IPR028939">
    <property type="entry name" value="P5C_Rdtase_cat_N"/>
</dbReference>
<dbReference type="HOGENOM" id="CLU_2093053_0_0_9"/>
<dbReference type="RefSeq" id="WP_010778816.1">
    <property type="nucleotide sequence ID" value="NZ_ASWH01000002.1"/>
</dbReference>
<evidence type="ECO:0000313" key="5">
    <source>
        <dbReference type="Proteomes" id="UP000014160"/>
    </source>
</evidence>
<accession>R2XUR1</accession>
<name>R2XUR1_9ENTE</name>
<dbReference type="Pfam" id="PF03807">
    <property type="entry name" value="F420_oxidored"/>
    <property type="match status" value="1"/>
</dbReference>
<dbReference type="Gene3D" id="3.40.50.720">
    <property type="entry name" value="NAD(P)-binding Rossmann-like Domain"/>
    <property type="match status" value="1"/>
</dbReference>
<feature type="domain" description="Pyrroline-5-carboxylate reductase catalytic N-terminal" evidence="1">
    <location>
        <begin position="3"/>
        <end position="80"/>
    </location>
</feature>
<protein>
    <recommendedName>
        <fullName evidence="1">Pyrroline-5-carboxylate reductase catalytic N-terminal domain-containing protein</fullName>
    </recommendedName>
</protein>
<evidence type="ECO:0000313" key="3">
    <source>
        <dbReference type="EMBL" id="EOW78945.1"/>
    </source>
</evidence>
<dbReference type="Proteomes" id="UP000013750">
    <property type="component" value="Unassembled WGS sequence"/>
</dbReference>
<evidence type="ECO:0000259" key="1">
    <source>
        <dbReference type="Pfam" id="PF03807"/>
    </source>
</evidence>
<evidence type="ECO:0000313" key="2">
    <source>
        <dbReference type="EMBL" id="EOI58293.1"/>
    </source>
</evidence>
<dbReference type="EMBL" id="ASWH01000002">
    <property type="protein sequence ID" value="EOW78945.1"/>
    <property type="molecule type" value="Genomic_DNA"/>
</dbReference>
<dbReference type="EMBL" id="AJDQ01000003">
    <property type="protein sequence ID" value="EOI58293.1"/>
    <property type="molecule type" value="Genomic_DNA"/>
</dbReference>
<dbReference type="PANTHER" id="PTHR43781:SF1">
    <property type="entry name" value="SACCHAROPINE DEHYDROGENASE"/>
    <property type="match status" value="1"/>
</dbReference>
<reference evidence="2 4" key="1">
    <citation type="submission" date="2013-02" db="EMBL/GenBank/DDBJ databases">
        <title>The Genome Sequence of Enterococcus gilvus ATCC BAA-350.</title>
        <authorList>
            <consortium name="The Broad Institute Genome Sequencing Platform"/>
            <consortium name="The Broad Institute Genome Sequencing Center for Infectious Disease"/>
            <person name="Earl A.M."/>
            <person name="Gilmore M.S."/>
            <person name="Lebreton F."/>
            <person name="Walker B."/>
            <person name="Young S.K."/>
            <person name="Zeng Q."/>
            <person name="Gargeya S."/>
            <person name="Fitzgerald M."/>
            <person name="Haas B."/>
            <person name="Abouelleil A."/>
            <person name="Alvarado L."/>
            <person name="Arachchi H.M."/>
            <person name="Berlin A.M."/>
            <person name="Chapman S.B."/>
            <person name="Dewar J."/>
            <person name="Goldberg J."/>
            <person name="Griggs A."/>
            <person name="Gujja S."/>
            <person name="Hansen M."/>
            <person name="Howarth C."/>
            <person name="Imamovic A."/>
            <person name="Larimer J."/>
            <person name="McCowan C."/>
            <person name="Murphy C."/>
            <person name="Neiman D."/>
            <person name="Pearson M."/>
            <person name="Priest M."/>
            <person name="Roberts A."/>
            <person name="Saif S."/>
            <person name="Shea T."/>
            <person name="Sisk P."/>
            <person name="Sykes S."/>
            <person name="Wortman J."/>
            <person name="Nusbaum C."/>
            <person name="Birren B."/>
        </authorList>
    </citation>
    <scope>NUCLEOTIDE SEQUENCE [LARGE SCALE GENOMIC DNA]</scope>
    <source>
        <strain evidence="2 4">ATCC BAA-350</strain>
    </source>
</reference>
<evidence type="ECO:0000313" key="4">
    <source>
        <dbReference type="Proteomes" id="UP000013750"/>
    </source>
</evidence>
<organism evidence="2 4">
    <name type="scientific">Enterococcus gilvus ATCC BAA-350</name>
    <dbReference type="NCBI Taxonomy" id="1158614"/>
    <lineage>
        <taxon>Bacteria</taxon>
        <taxon>Bacillati</taxon>
        <taxon>Bacillota</taxon>
        <taxon>Bacilli</taxon>
        <taxon>Lactobacillales</taxon>
        <taxon>Enterococcaceae</taxon>
        <taxon>Enterococcus</taxon>
    </lineage>
</organism>
<dbReference type="eggNOG" id="COG1748">
    <property type="taxonomic scope" value="Bacteria"/>
</dbReference>
<dbReference type="SUPFAM" id="SSF51735">
    <property type="entry name" value="NAD(P)-binding Rossmann-fold domains"/>
    <property type="match status" value="1"/>
</dbReference>
<keyword evidence="5" id="KW-1185">Reference proteome</keyword>
<reference evidence="3 5" key="2">
    <citation type="submission" date="2013-03" db="EMBL/GenBank/DDBJ databases">
        <title>The Genome Sequence of Enterococcus gilvus ATCC BAA-350 (PacBio/Illumina hybrid assembly).</title>
        <authorList>
            <consortium name="The Broad Institute Genomics Platform"/>
            <consortium name="The Broad Institute Genome Sequencing Center for Infectious Disease"/>
            <person name="Earl A."/>
            <person name="Russ C."/>
            <person name="Gilmore M."/>
            <person name="Surin D."/>
            <person name="Walker B."/>
            <person name="Young S."/>
            <person name="Zeng Q."/>
            <person name="Gargeya S."/>
            <person name="Fitzgerald M."/>
            <person name="Haas B."/>
            <person name="Abouelleil A."/>
            <person name="Allen A.W."/>
            <person name="Alvarado L."/>
            <person name="Arachchi H.M."/>
            <person name="Berlin A.M."/>
            <person name="Chapman S.B."/>
            <person name="Gainer-Dewar J."/>
            <person name="Goldberg J."/>
            <person name="Griggs A."/>
            <person name="Gujja S."/>
            <person name="Hansen M."/>
            <person name="Howarth C."/>
            <person name="Imamovic A."/>
            <person name="Ireland A."/>
            <person name="Larimer J."/>
            <person name="McCowan C."/>
            <person name="Murphy C."/>
            <person name="Pearson M."/>
            <person name="Poon T.W."/>
            <person name="Priest M."/>
            <person name="Roberts A."/>
            <person name="Saif S."/>
            <person name="Shea T."/>
            <person name="Sisk P."/>
            <person name="Sykes S."/>
            <person name="Wortman J."/>
            <person name="Nusbaum C."/>
            <person name="Birren B."/>
        </authorList>
    </citation>
    <scope>NUCLEOTIDE SEQUENCE [LARGE SCALE GENOMIC DNA]</scope>
    <source>
        <strain evidence="3 5">ATCC BAA-350</strain>
    </source>
</reference>
<dbReference type="AlphaFoldDB" id="R2XUR1"/>
<dbReference type="InterPro" id="IPR036291">
    <property type="entry name" value="NAD(P)-bd_dom_sf"/>
</dbReference>
<gene>
    <name evidence="3" type="ORF">I592_03083</name>
    <name evidence="2" type="ORF">UKC_00365</name>
</gene>
<comment type="caution">
    <text evidence="2">The sequence shown here is derived from an EMBL/GenBank/DDBJ whole genome shotgun (WGS) entry which is preliminary data.</text>
</comment>
<sequence length="116" mass="12674">MVKIAVVGGHGQVGQGIVRELTSQGHSVVLMGRNVQKMEAFAELFSPVLEQREVDLTIAVSPEALADLDMVIVCLDQTDTRFIEQCQQLGIDYLDISANSDFLKKVDSLPTPKKST</sequence>